<organism evidence="2 3">
    <name type="scientific">Chitinophaga japonensis</name>
    <name type="common">Flexibacter japonensis</name>
    <dbReference type="NCBI Taxonomy" id="104662"/>
    <lineage>
        <taxon>Bacteria</taxon>
        <taxon>Pseudomonadati</taxon>
        <taxon>Bacteroidota</taxon>
        <taxon>Chitinophagia</taxon>
        <taxon>Chitinophagales</taxon>
        <taxon>Chitinophagaceae</taxon>
        <taxon>Chitinophaga</taxon>
    </lineage>
</organism>
<keyword evidence="3" id="KW-1185">Reference proteome</keyword>
<evidence type="ECO:0000313" key="2">
    <source>
        <dbReference type="EMBL" id="TWI92174.1"/>
    </source>
</evidence>
<evidence type="ECO:0000259" key="1">
    <source>
        <dbReference type="Pfam" id="PF18480"/>
    </source>
</evidence>
<dbReference type="OrthoDB" id="9806751at2"/>
<accession>A0A562TFX8</accession>
<dbReference type="RefSeq" id="WP_145711457.1">
    <property type="nucleotide sequence ID" value="NZ_BAAAFY010000001.1"/>
</dbReference>
<sequence>MILADENIHSFTIKTLREAGFEVISVDESAKSIKDDQVIQLALQYNYLLLTEDKDFGEWVFAHHVKDLSVLFLRYSFHEFREIAKQLFIC</sequence>
<evidence type="ECO:0000313" key="3">
    <source>
        <dbReference type="Proteomes" id="UP000316778"/>
    </source>
</evidence>
<comment type="caution">
    <text evidence="2">The sequence shown here is derived from an EMBL/GenBank/DDBJ whole genome shotgun (WGS) entry which is preliminary data.</text>
</comment>
<dbReference type="Pfam" id="PF18480">
    <property type="entry name" value="DUF5615"/>
    <property type="match status" value="1"/>
</dbReference>
<gene>
    <name evidence="2" type="ORF">LX66_1557</name>
</gene>
<reference evidence="2 3" key="1">
    <citation type="journal article" date="2013" name="Stand. Genomic Sci.">
        <title>Genomic Encyclopedia of Type Strains, Phase I: The one thousand microbial genomes (KMG-I) project.</title>
        <authorList>
            <person name="Kyrpides N.C."/>
            <person name="Woyke T."/>
            <person name="Eisen J.A."/>
            <person name="Garrity G."/>
            <person name="Lilburn T.G."/>
            <person name="Beck B.J."/>
            <person name="Whitman W.B."/>
            <person name="Hugenholtz P."/>
            <person name="Klenk H.P."/>
        </authorList>
    </citation>
    <scope>NUCLEOTIDE SEQUENCE [LARGE SCALE GENOMIC DNA]</scope>
    <source>
        <strain evidence="2 3">DSM 13484</strain>
    </source>
</reference>
<dbReference type="InterPro" id="IPR029060">
    <property type="entry name" value="PIN-like_dom_sf"/>
</dbReference>
<protein>
    <recommendedName>
        <fullName evidence="1">DUF5615 domain-containing protein</fullName>
    </recommendedName>
</protein>
<dbReference type="EMBL" id="VLLG01000002">
    <property type="protein sequence ID" value="TWI92174.1"/>
    <property type="molecule type" value="Genomic_DNA"/>
</dbReference>
<proteinExistence type="predicted"/>
<name>A0A562TFX8_CHIJA</name>
<dbReference type="InterPro" id="IPR041049">
    <property type="entry name" value="DUF5615"/>
</dbReference>
<dbReference type="SUPFAM" id="SSF88723">
    <property type="entry name" value="PIN domain-like"/>
    <property type="match status" value="1"/>
</dbReference>
<dbReference type="AlphaFoldDB" id="A0A562TFX8"/>
<feature type="domain" description="DUF5615" evidence="1">
    <location>
        <begin position="2"/>
        <end position="84"/>
    </location>
</feature>
<dbReference type="Proteomes" id="UP000316778">
    <property type="component" value="Unassembled WGS sequence"/>
</dbReference>